<dbReference type="RefSeq" id="WP_308993057.1">
    <property type="nucleotide sequence ID" value="NZ_CP155618.1"/>
</dbReference>
<proteinExistence type="predicted"/>
<dbReference type="InterPro" id="IPR045493">
    <property type="entry name" value="DUF6435"/>
</dbReference>
<organism evidence="1 2">
    <name type="scientific">Mariniflexile litorale</name>
    <dbReference type="NCBI Taxonomy" id="3045158"/>
    <lineage>
        <taxon>Bacteria</taxon>
        <taxon>Pseudomonadati</taxon>
        <taxon>Bacteroidota</taxon>
        <taxon>Flavobacteriia</taxon>
        <taxon>Flavobacteriales</taxon>
        <taxon>Flavobacteriaceae</taxon>
        <taxon>Mariniflexile</taxon>
    </lineage>
</organism>
<accession>A0AAU7EBA8</accession>
<evidence type="ECO:0000313" key="2">
    <source>
        <dbReference type="Proteomes" id="UP001224325"/>
    </source>
</evidence>
<evidence type="ECO:0000313" key="1">
    <source>
        <dbReference type="EMBL" id="XBL12900.1"/>
    </source>
</evidence>
<dbReference type="KEGG" id="mlil:QLS71_011225"/>
<dbReference type="NCBIfam" id="NF033487">
    <property type="entry name" value="Lacal_2735_fam"/>
    <property type="match status" value="1"/>
</dbReference>
<sequence>MSANDIITNRQKKLDEQYKELMEQAYNFRQTDSELSDVAEFRAMRLLNKLNTLRYFSRNQVKF</sequence>
<dbReference type="AlphaFoldDB" id="A0AAU7EBA8"/>
<name>A0AAU7EBA8_9FLAO</name>
<keyword evidence="2" id="KW-1185">Reference proteome</keyword>
<reference evidence="1" key="1">
    <citation type="submission" date="2024-04" db="EMBL/GenBank/DDBJ databases">
        <title>Mariniflexile litorale, isolated from the shallow sediments of the Sea of Japan.</title>
        <authorList>
            <person name="Romanenko L."/>
            <person name="Isaeva M."/>
        </authorList>
    </citation>
    <scope>NUCLEOTIDE SEQUENCE [LARGE SCALE GENOMIC DNA]</scope>
    <source>
        <strain evidence="1">KMM 9835</strain>
    </source>
</reference>
<dbReference type="EMBL" id="CP155618">
    <property type="protein sequence ID" value="XBL12900.1"/>
    <property type="molecule type" value="Genomic_DNA"/>
</dbReference>
<dbReference type="Proteomes" id="UP001224325">
    <property type="component" value="Chromosome"/>
</dbReference>
<protein>
    <submittedName>
        <fullName evidence="1">Lacal_2735 family protein</fullName>
    </submittedName>
</protein>
<gene>
    <name evidence="1" type="ORF">QLS71_011225</name>
</gene>